<keyword evidence="1" id="KW-0560">Oxidoreductase</keyword>
<evidence type="ECO:0000256" key="1">
    <source>
        <dbReference type="ARBA" id="ARBA00023002"/>
    </source>
</evidence>
<protein>
    <submittedName>
        <fullName evidence="5">NAD(P)-binding domain-containing protein</fullName>
    </submittedName>
</protein>
<comment type="caution">
    <text evidence="5">The sequence shown here is derived from an EMBL/GenBank/DDBJ whole genome shotgun (WGS) entry which is preliminary data.</text>
</comment>
<dbReference type="Gene3D" id="3.40.50.720">
    <property type="entry name" value="NAD(P)-binding Rossmann-like Domain"/>
    <property type="match status" value="1"/>
</dbReference>
<feature type="domain" description="6-phosphogluconate dehydrogenase NADP-binding" evidence="3">
    <location>
        <begin position="36"/>
        <end position="186"/>
    </location>
</feature>
<reference evidence="5 6" key="1">
    <citation type="submission" date="2024-01" db="EMBL/GenBank/DDBJ databases">
        <title>New evidence supports the origin of RcGTA from prophage.</title>
        <authorList>
            <person name="Xu Y."/>
            <person name="Liu B."/>
            <person name="Chen F."/>
        </authorList>
    </citation>
    <scope>NUCLEOTIDE SEQUENCE [LARGE SCALE GENOMIC DNA]</scope>
    <source>
        <strain evidence="5 6">CBW1107-2</strain>
    </source>
</reference>
<evidence type="ECO:0000259" key="3">
    <source>
        <dbReference type="Pfam" id="PF03446"/>
    </source>
</evidence>
<dbReference type="InterPro" id="IPR051265">
    <property type="entry name" value="HIBADH-related_NP60_sf"/>
</dbReference>
<feature type="region of interest" description="Disordered" evidence="2">
    <location>
        <begin position="1"/>
        <end position="32"/>
    </location>
</feature>
<evidence type="ECO:0000313" key="5">
    <source>
        <dbReference type="EMBL" id="MEX4006285.1"/>
    </source>
</evidence>
<dbReference type="Proteomes" id="UP001559025">
    <property type="component" value="Unassembled WGS sequence"/>
</dbReference>
<keyword evidence="6" id="KW-1185">Reference proteome</keyword>
<dbReference type="PANTHER" id="PTHR43580">
    <property type="entry name" value="OXIDOREDUCTASE GLYR1-RELATED"/>
    <property type="match status" value="1"/>
</dbReference>
<dbReference type="SUPFAM" id="SSF51735">
    <property type="entry name" value="NAD(P)-binding Rossmann-fold domains"/>
    <property type="match status" value="1"/>
</dbReference>
<dbReference type="InterPro" id="IPR015815">
    <property type="entry name" value="HIBADH-related"/>
</dbReference>
<gene>
    <name evidence="5" type="ORF">V1479_03150</name>
</gene>
<dbReference type="PANTHER" id="PTHR43580:SF2">
    <property type="entry name" value="CYTOKINE-LIKE NUCLEAR FACTOR N-PAC"/>
    <property type="match status" value="1"/>
</dbReference>
<organism evidence="5 6">
    <name type="scientific">Neoaquamicrobium sediminum</name>
    <dbReference type="NCBI Taxonomy" id="1849104"/>
    <lineage>
        <taxon>Bacteria</taxon>
        <taxon>Pseudomonadati</taxon>
        <taxon>Pseudomonadota</taxon>
        <taxon>Alphaproteobacteria</taxon>
        <taxon>Hyphomicrobiales</taxon>
        <taxon>Phyllobacteriaceae</taxon>
        <taxon>Neoaquamicrobium</taxon>
    </lineage>
</organism>
<dbReference type="Pfam" id="PF03446">
    <property type="entry name" value="NAD_binding_2"/>
    <property type="match status" value="1"/>
</dbReference>
<dbReference type="RefSeq" id="WP_368801627.1">
    <property type="nucleotide sequence ID" value="NZ_JAZHFV010000001.1"/>
</dbReference>
<evidence type="ECO:0000256" key="2">
    <source>
        <dbReference type="SAM" id="MobiDB-lite"/>
    </source>
</evidence>
<dbReference type="Pfam" id="PF21761">
    <property type="entry name" value="RedAm-like_C"/>
    <property type="match status" value="1"/>
</dbReference>
<accession>A0ABV3WNS2</accession>
<evidence type="ECO:0000313" key="6">
    <source>
        <dbReference type="Proteomes" id="UP001559025"/>
    </source>
</evidence>
<proteinExistence type="predicted"/>
<name>A0ABV3WNS2_9HYPH</name>
<dbReference type="InterPro" id="IPR006115">
    <property type="entry name" value="6PGDH_NADP-bd"/>
</dbReference>
<feature type="domain" description="NADPH-dependent reductive aminase-like C-terminal" evidence="4">
    <location>
        <begin position="191"/>
        <end position="316"/>
    </location>
</feature>
<dbReference type="InterPro" id="IPR048666">
    <property type="entry name" value="RedAm-like_C"/>
</dbReference>
<sequence length="326" mass="33741">MFEPHDDHSTATPNRPDPEPADTGPGHGHSSSGHWISVLGLGAMGAALAEALLGAGREVTVWNRSAEKAAPFAGRGAGIAGSAAEAIGAAPLVIICLLDYAAVRDVLSGAVDQLVGRTIVNLTNGTPQDARDIATWVEDQGASYIDGGIMAVPPMIGSPDAFILYSGTAEAFDDYRQTLEILGATQFLGPDAGLAPLYDLALLSAMYGLFGGFLHATALAGSEKVEAGRFTEMLVPWLNAMTGVLPEIARQIDTHNYAAADGSNLAMQAVAIENIIATSNAQGVDSGLIVPMRALMAHRIACGFGGNDIAGLYRVVASRKRDDNCG</sequence>
<dbReference type="InterPro" id="IPR036291">
    <property type="entry name" value="NAD(P)-bd_dom_sf"/>
</dbReference>
<evidence type="ECO:0000259" key="4">
    <source>
        <dbReference type="Pfam" id="PF21761"/>
    </source>
</evidence>
<dbReference type="PIRSF" id="PIRSF000103">
    <property type="entry name" value="HIBADH"/>
    <property type="match status" value="1"/>
</dbReference>
<dbReference type="EMBL" id="JAZHFV010000001">
    <property type="protein sequence ID" value="MEX4006285.1"/>
    <property type="molecule type" value="Genomic_DNA"/>
</dbReference>
<dbReference type="InterPro" id="IPR013328">
    <property type="entry name" value="6PGD_dom2"/>
</dbReference>
<dbReference type="Gene3D" id="1.10.1040.10">
    <property type="entry name" value="N-(1-d-carboxylethyl)-l-norvaline Dehydrogenase, domain 2"/>
    <property type="match status" value="1"/>
</dbReference>